<comment type="caution">
    <text evidence="1">The sequence shown here is derived from an EMBL/GenBank/DDBJ whole genome shotgun (WGS) entry which is preliminary data.</text>
</comment>
<reference evidence="1" key="1">
    <citation type="journal article" date="2022" name="bioRxiv">
        <title>Genomics of Preaxostyla Flagellates Illuminates Evolutionary Transitions and the Path Towards Mitochondrial Loss.</title>
        <authorList>
            <person name="Novak L.V.F."/>
            <person name="Treitli S.C."/>
            <person name="Pyrih J."/>
            <person name="Halakuc P."/>
            <person name="Pipaliya S.V."/>
            <person name="Vacek V."/>
            <person name="Brzon O."/>
            <person name="Soukal P."/>
            <person name="Eme L."/>
            <person name="Dacks J.B."/>
            <person name="Karnkowska A."/>
            <person name="Elias M."/>
            <person name="Hampl V."/>
        </authorList>
    </citation>
    <scope>NUCLEOTIDE SEQUENCE</scope>
    <source>
        <strain evidence="1">RCP-MX</strain>
    </source>
</reference>
<name>A0ABQ8U0V5_9EUKA</name>
<protein>
    <submittedName>
        <fullName evidence="1">Uncharacterized protein</fullName>
    </submittedName>
</protein>
<keyword evidence="2" id="KW-1185">Reference proteome</keyword>
<evidence type="ECO:0000313" key="2">
    <source>
        <dbReference type="Proteomes" id="UP001141327"/>
    </source>
</evidence>
<gene>
    <name evidence="1" type="ORF">PAPYR_13069</name>
</gene>
<proteinExistence type="predicted"/>
<evidence type="ECO:0000313" key="1">
    <source>
        <dbReference type="EMBL" id="KAJ4452696.1"/>
    </source>
</evidence>
<dbReference type="EMBL" id="JAPMOS010000413">
    <property type="protein sequence ID" value="KAJ4452696.1"/>
    <property type="molecule type" value="Genomic_DNA"/>
</dbReference>
<sequence>MGKCFTFPESKISRNFRDNKRMAQAEGLQWLNQTKMVARVQELTGGVVKSIRITADGEFKNEKIKYAAEFLSPQGDIIHKGVCAKRQFHDANGKEKTYFKFAPPVQKVEVEVIE</sequence>
<accession>A0ABQ8U0V5</accession>
<organism evidence="1 2">
    <name type="scientific">Paratrimastix pyriformis</name>
    <dbReference type="NCBI Taxonomy" id="342808"/>
    <lineage>
        <taxon>Eukaryota</taxon>
        <taxon>Metamonada</taxon>
        <taxon>Preaxostyla</taxon>
        <taxon>Paratrimastigidae</taxon>
        <taxon>Paratrimastix</taxon>
    </lineage>
</organism>
<dbReference type="Proteomes" id="UP001141327">
    <property type="component" value="Unassembled WGS sequence"/>
</dbReference>